<keyword evidence="5 9" id="KW-0812">Transmembrane</keyword>
<feature type="transmembrane region" description="Helical" evidence="9">
    <location>
        <begin position="196"/>
        <end position="222"/>
    </location>
</feature>
<feature type="transmembrane region" description="Helical" evidence="9">
    <location>
        <begin position="387"/>
        <end position="406"/>
    </location>
</feature>
<dbReference type="GO" id="GO:0016255">
    <property type="term" value="P:attachment of GPI anchor to protein"/>
    <property type="evidence" value="ECO:0007669"/>
    <property type="project" value="InterPro"/>
</dbReference>
<name>A0A5J4WYR3_9EUKA</name>
<gene>
    <name evidence="10" type="ORF">EZS28_005121</name>
</gene>
<comment type="subcellular location">
    <subcellularLocation>
        <location evidence="1">Endoplasmic reticulum membrane</location>
        <topology evidence="1">Multi-pass membrane protein</topology>
    </subcellularLocation>
</comment>
<dbReference type="UniPathway" id="UPA00196"/>
<proteinExistence type="inferred from homology"/>
<evidence type="ECO:0000313" key="11">
    <source>
        <dbReference type="Proteomes" id="UP000324800"/>
    </source>
</evidence>
<feature type="transmembrane region" description="Helical" evidence="9">
    <location>
        <begin position="490"/>
        <end position="508"/>
    </location>
</feature>
<comment type="caution">
    <text evidence="10">The sequence shown here is derived from an EMBL/GenBank/DDBJ whole genome shotgun (WGS) entry which is preliminary data.</text>
</comment>
<evidence type="ECO:0000256" key="5">
    <source>
        <dbReference type="ARBA" id="ARBA00022692"/>
    </source>
</evidence>
<organism evidence="10 11">
    <name type="scientific">Streblomastix strix</name>
    <dbReference type="NCBI Taxonomy" id="222440"/>
    <lineage>
        <taxon>Eukaryota</taxon>
        <taxon>Metamonada</taxon>
        <taxon>Preaxostyla</taxon>
        <taxon>Oxymonadida</taxon>
        <taxon>Streblomastigidae</taxon>
        <taxon>Streblomastix</taxon>
    </lineage>
</organism>
<dbReference type="EMBL" id="SNRW01000771">
    <property type="protein sequence ID" value="KAA6399349.1"/>
    <property type="molecule type" value="Genomic_DNA"/>
</dbReference>
<comment type="pathway">
    <text evidence="2">Glycolipid biosynthesis; glycosylphosphatidylinositol-anchor biosynthesis.</text>
</comment>
<sequence>MIEFSSPLHSSARAREGSFLVKSGINPYERSYIRMNPSIILLFQILPVGGDADFLIGFFFSILSYFIFTFITKHIFSSIKRKTANTKLSILQELMQRHGAKIANLAYLFNPYTIVSSATKCTYFINSTVIFSSILAALKGKELLALILSGIATSLDPYLFMLFAPITLTAHVYARRHKKREQNKKNNVKNKKIKGIVINLARAAIISYTSCIIFTSASLLLINYTIQNNRQYNSEYIDQSNPNEQSQYKQQFIDSYISLALSYIHSMLYGIGADVRPSPSHLWYLRSLQSQKAADSPSADGRKSLSLDVEKLSVIVNGSINQQNIQSLRPSFQISSLFTGNLLTRIACYYVPLSLMIPLLIKYYTRPICFIYTYLNIIEFFSPSATYSDYSIIIALFFALTGAGIAEGKEKEEVRLDEDDNEKQQKLNKKYTKHSNIYRSSTPRYALYSPYSYIFVTILFFIILFILMMHTFSFRIMVLDFNMGNVNIEFLLHNTVVAFVRILVMGIVTSST</sequence>
<evidence type="ECO:0000256" key="2">
    <source>
        <dbReference type="ARBA" id="ARBA00004687"/>
    </source>
</evidence>
<evidence type="ECO:0000256" key="3">
    <source>
        <dbReference type="ARBA" id="ARBA00010026"/>
    </source>
</evidence>
<dbReference type="GO" id="GO:0042765">
    <property type="term" value="C:GPI-anchor transamidase complex"/>
    <property type="evidence" value="ECO:0007669"/>
    <property type="project" value="InterPro"/>
</dbReference>
<keyword evidence="7 9" id="KW-1133">Transmembrane helix</keyword>
<evidence type="ECO:0000256" key="6">
    <source>
        <dbReference type="ARBA" id="ARBA00022824"/>
    </source>
</evidence>
<feature type="transmembrane region" description="Helical" evidence="9">
    <location>
        <begin position="158"/>
        <end position="175"/>
    </location>
</feature>
<dbReference type="AlphaFoldDB" id="A0A5J4WYR3"/>
<protein>
    <submittedName>
        <fullName evidence="10">Uncharacterized protein</fullName>
    </submittedName>
</protein>
<evidence type="ECO:0000256" key="7">
    <source>
        <dbReference type="ARBA" id="ARBA00022989"/>
    </source>
</evidence>
<reference evidence="10 11" key="1">
    <citation type="submission" date="2019-03" db="EMBL/GenBank/DDBJ databases">
        <title>Single cell metagenomics reveals metabolic interactions within the superorganism composed of flagellate Streblomastix strix and complex community of Bacteroidetes bacteria on its surface.</title>
        <authorList>
            <person name="Treitli S.C."/>
            <person name="Kolisko M."/>
            <person name="Husnik F."/>
            <person name="Keeling P."/>
            <person name="Hampl V."/>
        </authorList>
    </citation>
    <scope>NUCLEOTIDE SEQUENCE [LARGE SCALE GENOMIC DNA]</scope>
    <source>
        <strain evidence="10">ST1C</strain>
    </source>
</reference>
<evidence type="ECO:0000256" key="1">
    <source>
        <dbReference type="ARBA" id="ARBA00004477"/>
    </source>
</evidence>
<comment type="similarity">
    <text evidence="3">Belongs to the PIGU family.</text>
</comment>
<dbReference type="PANTHER" id="PTHR13121">
    <property type="entry name" value="GPI TRANSAMIDASE COMPONENT PIG-U"/>
    <property type="match status" value="1"/>
</dbReference>
<keyword evidence="6" id="KW-0256">Endoplasmic reticulum</keyword>
<dbReference type="PANTHER" id="PTHR13121:SF0">
    <property type="entry name" value="PHOSPHATIDYLINOSITOL GLYCAN ANCHOR BIOSYNTHESIS CLASS U PROTEIN"/>
    <property type="match status" value="1"/>
</dbReference>
<evidence type="ECO:0000256" key="9">
    <source>
        <dbReference type="SAM" id="Phobius"/>
    </source>
</evidence>
<keyword evidence="4" id="KW-0337">GPI-anchor biosynthesis</keyword>
<accession>A0A5J4WYR3</accession>
<keyword evidence="8 9" id="KW-0472">Membrane</keyword>
<dbReference type="OrthoDB" id="549017at2759"/>
<dbReference type="Pfam" id="PF06728">
    <property type="entry name" value="PIG-U"/>
    <property type="match status" value="1"/>
</dbReference>
<evidence type="ECO:0000256" key="4">
    <source>
        <dbReference type="ARBA" id="ARBA00022502"/>
    </source>
</evidence>
<evidence type="ECO:0000313" key="10">
    <source>
        <dbReference type="EMBL" id="KAA6399349.1"/>
    </source>
</evidence>
<feature type="transmembrane region" description="Helical" evidence="9">
    <location>
        <begin position="54"/>
        <end position="72"/>
    </location>
</feature>
<dbReference type="InterPro" id="IPR009600">
    <property type="entry name" value="PIG-U"/>
</dbReference>
<dbReference type="GO" id="GO:0006506">
    <property type="term" value="P:GPI anchor biosynthetic process"/>
    <property type="evidence" value="ECO:0007669"/>
    <property type="project" value="UniProtKB-UniPathway"/>
</dbReference>
<feature type="transmembrane region" description="Helical" evidence="9">
    <location>
        <begin position="451"/>
        <end position="470"/>
    </location>
</feature>
<evidence type="ECO:0000256" key="8">
    <source>
        <dbReference type="ARBA" id="ARBA00023136"/>
    </source>
</evidence>
<dbReference type="Proteomes" id="UP000324800">
    <property type="component" value="Unassembled WGS sequence"/>
</dbReference>